<keyword evidence="7" id="KW-1185">Reference proteome</keyword>
<name>A0A815AP08_9BILA</name>
<reference evidence="2" key="1">
    <citation type="submission" date="2021-02" db="EMBL/GenBank/DDBJ databases">
        <authorList>
            <person name="Nowell W R."/>
        </authorList>
    </citation>
    <scope>NUCLEOTIDE SEQUENCE</scope>
</reference>
<dbReference type="Proteomes" id="UP000663864">
    <property type="component" value="Unassembled WGS sequence"/>
</dbReference>
<dbReference type="EMBL" id="CAJOBE010002024">
    <property type="protein sequence ID" value="CAF3793437.1"/>
    <property type="molecule type" value="Genomic_DNA"/>
</dbReference>
<dbReference type="EMBL" id="CAJNOH010000889">
    <property type="protein sequence ID" value="CAF1143025.1"/>
    <property type="molecule type" value="Genomic_DNA"/>
</dbReference>
<dbReference type="Proteomes" id="UP000663854">
    <property type="component" value="Unassembled WGS sequence"/>
</dbReference>
<evidence type="ECO:0000313" key="2">
    <source>
        <dbReference type="EMBL" id="CAF1257086.1"/>
    </source>
</evidence>
<evidence type="ECO:0000313" key="3">
    <source>
        <dbReference type="EMBL" id="CAF1375698.1"/>
    </source>
</evidence>
<accession>A0A815AP08</accession>
<dbReference type="Proteomes" id="UP000663870">
    <property type="component" value="Unassembled WGS sequence"/>
</dbReference>
<proteinExistence type="predicted"/>
<dbReference type="EMBL" id="CAJNOT010001858">
    <property type="protein sequence ID" value="CAF1257086.1"/>
    <property type="molecule type" value="Genomic_DNA"/>
</dbReference>
<dbReference type="EMBL" id="CAJNOL010001523">
    <property type="protein sequence ID" value="CAF1375698.1"/>
    <property type="molecule type" value="Genomic_DNA"/>
</dbReference>
<evidence type="ECO:0000313" key="1">
    <source>
        <dbReference type="EMBL" id="CAF1143025.1"/>
    </source>
</evidence>
<organism evidence="2 6">
    <name type="scientific">Rotaria sordida</name>
    <dbReference type="NCBI Taxonomy" id="392033"/>
    <lineage>
        <taxon>Eukaryota</taxon>
        <taxon>Metazoa</taxon>
        <taxon>Spiralia</taxon>
        <taxon>Gnathifera</taxon>
        <taxon>Rotifera</taxon>
        <taxon>Eurotatoria</taxon>
        <taxon>Bdelloidea</taxon>
        <taxon>Philodinida</taxon>
        <taxon>Philodinidae</taxon>
        <taxon>Rotaria</taxon>
    </lineage>
</organism>
<dbReference type="Proteomes" id="UP000663874">
    <property type="component" value="Unassembled WGS sequence"/>
</dbReference>
<sequence>MTIEEIDNLFLIAQETHHFIFNTESDYRTNHPALIQIFFMLDTQQISPLLIIEANLLPDYASIVFNKLQQLFNIIFRDDSYLYCWGLLLAELNSFLQFQLFSLPLPSYLHNSQTVFQIWFDEWLQCSSLINDDTTDTNNDTLIITAPVNDSTLFLSPERINHIKLTKNEAWGIQDSIAYIFNQYLSKRYTLQR</sequence>
<dbReference type="EMBL" id="CAJOBD010002785">
    <property type="protein sequence ID" value="CAF3908005.1"/>
    <property type="molecule type" value="Genomic_DNA"/>
</dbReference>
<comment type="caution">
    <text evidence="2">The sequence shown here is derived from an EMBL/GenBank/DDBJ whole genome shotgun (WGS) entry which is preliminary data.</text>
</comment>
<evidence type="ECO:0000313" key="6">
    <source>
        <dbReference type="Proteomes" id="UP000663864"/>
    </source>
</evidence>
<evidence type="ECO:0000313" key="5">
    <source>
        <dbReference type="EMBL" id="CAF3908005.1"/>
    </source>
</evidence>
<dbReference type="Proteomes" id="UP000663836">
    <property type="component" value="Unassembled WGS sequence"/>
</dbReference>
<dbReference type="AlphaFoldDB" id="A0A815AP08"/>
<evidence type="ECO:0000313" key="7">
    <source>
        <dbReference type="Proteomes" id="UP000663870"/>
    </source>
</evidence>
<protein>
    <submittedName>
        <fullName evidence="2">Uncharacterized protein</fullName>
    </submittedName>
</protein>
<evidence type="ECO:0000313" key="4">
    <source>
        <dbReference type="EMBL" id="CAF3793437.1"/>
    </source>
</evidence>
<gene>
    <name evidence="4" type="ORF">FNK824_LOCUS14577</name>
    <name evidence="5" type="ORF">JBS370_LOCUS21241</name>
    <name evidence="3" type="ORF">JXQ802_LOCUS33395</name>
    <name evidence="1" type="ORF">PYM288_LOCUS21811</name>
    <name evidence="2" type="ORF">ZHD862_LOCUS25701</name>
</gene>